<keyword evidence="5 6" id="KW-0449">Lipoprotein</keyword>
<keyword evidence="4 6" id="KW-0998">Cell outer membrane</keyword>
<dbReference type="PROSITE" id="PS51257">
    <property type="entry name" value="PROKAR_LIPOPROTEIN"/>
    <property type="match status" value="1"/>
</dbReference>
<feature type="domain" description="Outer membrane lipoprotein BamD-like" evidence="7">
    <location>
        <begin position="35"/>
        <end position="241"/>
    </location>
</feature>
<comment type="caution">
    <text evidence="8">The sequence shown here is derived from an EMBL/GenBank/DDBJ whole genome shotgun (WGS) entry which is preliminary data.</text>
</comment>
<dbReference type="EMBL" id="JBHLXE010000044">
    <property type="protein sequence ID" value="MFC0179318.1"/>
    <property type="molecule type" value="Genomic_DNA"/>
</dbReference>
<dbReference type="Pfam" id="PF13525">
    <property type="entry name" value="YfiO"/>
    <property type="match status" value="1"/>
</dbReference>
<evidence type="ECO:0000256" key="3">
    <source>
        <dbReference type="ARBA" id="ARBA00023139"/>
    </source>
</evidence>
<accession>A0ABV6C8M2</accession>
<evidence type="ECO:0000256" key="5">
    <source>
        <dbReference type="ARBA" id="ARBA00023288"/>
    </source>
</evidence>
<dbReference type="NCBIfam" id="TIGR03302">
    <property type="entry name" value="OM_YfiO"/>
    <property type="match status" value="1"/>
</dbReference>
<evidence type="ECO:0000256" key="4">
    <source>
        <dbReference type="ARBA" id="ARBA00023237"/>
    </source>
</evidence>
<organism evidence="8 9">
    <name type="scientific">Thorsellia kenyensis</name>
    <dbReference type="NCBI Taxonomy" id="1549888"/>
    <lineage>
        <taxon>Bacteria</taxon>
        <taxon>Pseudomonadati</taxon>
        <taxon>Pseudomonadota</taxon>
        <taxon>Gammaproteobacteria</taxon>
        <taxon>Enterobacterales</taxon>
        <taxon>Thorselliaceae</taxon>
        <taxon>Thorsellia</taxon>
    </lineage>
</organism>
<evidence type="ECO:0000313" key="8">
    <source>
        <dbReference type="EMBL" id="MFC0179318.1"/>
    </source>
</evidence>
<sequence length="249" mass="28635">MTNKKIFNKMHKIALTGMICLVLAGCSSNKEEVSEKPASELFANAQAALQEGDYRQAIKQLEALDTQYPFGEYSQQTQIDLVYSYYKSGEYPLALAAAERFEKLNPTHERLDYVIYLQGLTNMALDDNTLQRWLWVDRSDRDPKHAKNAFKDFNRLVYDFPESEYAADGYKRQVALKERLAKYDLSIVQYYHKRGAYVAVVNRVEQMLIDFPDSQATKEALELLFNAYTELNLPEQASKAAMLRDANPL</sequence>
<protein>
    <recommendedName>
        <fullName evidence="6">Outer membrane protein assembly factor BamD</fullName>
    </recommendedName>
</protein>
<gene>
    <name evidence="6 8" type="primary">bamD</name>
    <name evidence="8" type="ORF">ACFFIT_04280</name>
</gene>
<comment type="subcellular location">
    <subcellularLocation>
        <location evidence="6">Cell outer membrane</location>
        <topology evidence="6">Lipid-anchor</topology>
    </subcellularLocation>
</comment>
<name>A0ABV6C8M2_9GAMM</name>
<keyword evidence="1 6" id="KW-0732">Signal</keyword>
<evidence type="ECO:0000256" key="1">
    <source>
        <dbReference type="ARBA" id="ARBA00022729"/>
    </source>
</evidence>
<dbReference type="Proteomes" id="UP001589758">
    <property type="component" value="Unassembled WGS sequence"/>
</dbReference>
<dbReference type="Gene3D" id="1.25.40.10">
    <property type="entry name" value="Tetratricopeptide repeat domain"/>
    <property type="match status" value="1"/>
</dbReference>
<dbReference type="HAMAP" id="MF_00922">
    <property type="entry name" value="OM_assembly_BamD"/>
    <property type="match status" value="1"/>
</dbReference>
<keyword evidence="2 6" id="KW-0472">Membrane</keyword>
<dbReference type="InterPro" id="IPR011990">
    <property type="entry name" value="TPR-like_helical_dom_sf"/>
</dbReference>
<dbReference type="InterPro" id="IPR039565">
    <property type="entry name" value="BamD-like"/>
</dbReference>
<proteinExistence type="inferred from homology"/>
<dbReference type="RefSeq" id="WP_385876417.1">
    <property type="nucleotide sequence ID" value="NZ_JBHLXE010000044.1"/>
</dbReference>
<comment type="function">
    <text evidence="6">Part of the outer membrane protein assembly complex, which is involved in assembly and insertion of beta-barrel proteins into the outer membrane. Constitutes, with BamA, the core component of the assembly machinery.</text>
</comment>
<evidence type="ECO:0000256" key="2">
    <source>
        <dbReference type="ARBA" id="ARBA00023136"/>
    </source>
</evidence>
<dbReference type="PANTHER" id="PTHR37423:SF1">
    <property type="entry name" value="OUTER MEMBRANE PROTEIN ASSEMBLY FACTOR BAMD"/>
    <property type="match status" value="1"/>
</dbReference>
<reference evidence="8 9" key="1">
    <citation type="submission" date="2024-09" db="EMBL/GenBank/DDBJ databases">
        <authorList>
            <person name="Sun Q."/>
            <person name="Mori K."/>
        </authorList>
    </citation>
    <scope>NUCLEOTIDE SEQUENCE [LARGE SCALE GENOMIC DNA]</scope>
    <source>
        <strain evidence="8 9">CCM 8545</strain>
    </source>
</reference>
<dbReference type="PANTHER" id="PTHR37423">
    <property type="entry name" value="SOLUBLE LYTIC MUREIN TRANSGLYCOSYLASE-RELATED"/>
    <property type="match status" value="1"/>
</dbReference>
<evidence type="ECO:0000256" key="6">
    <source>
        <dbReference type="HAMAP-Rule" id="MF_00922"/>
    </source>
</evidence>
<evidence type="ECO:0000259" key="7">
    <source>
        <dbReference type="Pfam" id="PF13525"/>
    </source>
</evidence>
<keyword evidence="3 6" id="KW-0564">Palmitate</keyword>
<dbReference type="SUPFAM" id="SSF48452">
    <property type="entry name" value="TPR-like"/>
    <property type="match status" value="1"/>
</dbReference>
<keyword evidence="9" id="KW-1185">Reference proteome</keyword>
<dbReference type="InterPro" id="IPR017689">
    <property type="entry name" value="BamD"/>
</dbReference>
<comment type="subunit">
    <text evidence="6">Part of the Bam complex, which is composed of the outer membrane protein BamA, and four lipoproteins BamB, BamC, BamD and BamE.</text>
</comment>
<comment type="similarity">
    <text evidence="6">Belongs to the BamD family.</text>
</comment>
<dbReference type="CDD" id="cd15830">
    <property type="entry name" value="BamD"/>
    <property type="match status" value="1"/>
</dbReference>
<evidence type="ECO:0000313" key="9">
    <source>
        <dbReference type="Proteomes" id="UP001589758"/>
    </source>
</evidence>